<evidence type="ECO:0000313" key="10">
    <source>
        <dbReference type="EMBL" id="GAL83754.1"/>
    </source>
</evidence>
<evidence type="ECO:0000256" key="1">
    <source>
        <dbReference type="ARBA" id="ARBA00004141"/>
    </source>
</evidence>
<name>A0A098LBI6_9BACT</name>
<evidence type="ECO:0000256" key="5">
    <source>
        <dbReference type="ARBA" id="ARBA00022989"/>
    </source>
</evidence>
<dbReference type="eggNOG" id="COG0705">
    <property type="taxonomic scope" value="Bacteria"/>
</dbReference>
<feature type="domain" description="DUF6576" evidence="9">
    <location>
        <begin position="255"/>
        <end position="292"/>
    </location>
</feature>
<reference evidence="10 11" key="1">
    <citation type="submission" date="2014-09" db="EMBL/GenBank/DDBJ databases">
        <title>Sporocytophaga myxococcoides PG-01 genome sequencing.</title>
        <authorList>
            <person name="Liu L."/>
            <person name="Gao P.J."/>
            <person name="Chen G.J."/>
            <person name="Wang L.S."/>
        </authorList>
    </citation>
    <scope>NUCLEOTIDE SEQUENCE [LARGE SCALE GENOMIC DNA]</scope>
    <source>
        <strain evidence="10 11">PG-01</strain>
    </source>
</reference>
<feature type="transmembrane region" description="Helical" evidence="7">
    <location>
        <begin position="21"/>
        <end position="39"/>
    </location>
</feature>
<evidence type="ECO:0000256" key="2">
    <source>
        <dbReference type="ARBA" id="ARBA00009045"/>
    </source>
</evidence>
<evidence type="ECO:0000256" key="7">
    <source>
        <dbReference type="SAM" id="Phobius"/>
    </source>
</evidence>
<feature type="transmembrane region" description="Helical" evidence="7">
    <location>
        <begin position="109"/>
        <end position="128"/>
    </location>
</feature>
<feature type="domain" description="Peptidase S54 rhomboid" evidence="8">
    <location>
        <begin position="67"/>
        <end position="213"/>
    </location>
</feature>
<keyword evidence="5 7" id="KW-1133">Transmembrane helix</keyword>
<dbReference type="STRING" id="153721.MYP_981"/>
<feature type="transmembrane region" description="Helical" evidence="7">
    <location>
        <begin position="140"/>
        <end position="161"/>
    </location>
</feature>
<dbReference type="PANTHER" id="PTHR43731:SF14">
    <property type="entry name" value="PRESENILIN-ASSOCIATED RHOMBOID-LIKE PROTEIN, MITOCHONDRIAL"/>
    <property type="match status" value="1"/>
</dbReference>
<dbReference type="SUPFAM" id="SSF144091">
    <property type="entry name" value="Rhomboid-like"/>
    <property type="match status" value="1"/>
</dbReference>
<keyword evidence="11" id="KW-1185">Reference proteome</keyword>
<dbReference type="InterPro" id="IPR050925">
    <property type="entry name" value="Rhomboid_protease_S54"/>
</dbReference>
<gene>
    <name evidence="10" type="ORF">MYP_981</name>
</gene>
<evidence type="ECO:0000259" key="8">
    <source>
        <dbReference type="Pfam" id="PF01694"/>
    </source>
</evidence>
<dbReference type="InterPro" id="IPR022764">
    <property type="entry name" value="Peptidase_S54_rhomboid_dom"/>
</dbReference>
<dbReference type="InterPro" id="IPR035952">
    <property type="entry name" value="Rhomboid-like_sf"/>
</dbReference>
<evidence type="ECO:0000256" key="3">
    <source>
        <dbReference type="ARBA" id="ARBA00022692"/>
    </source>
</evidence>
<dbReference type="OrthoDB" id="680602at2"/>
<dbReference type="Proteomes" id="UP000030185">
    <property type="component" value="Unassembled WGS sequence"/>
</dbReference>
<dbReference type="GO" id="GO:0004252">
    <property type="term" value="F:serine-type endopeptidase activity"/>
    <property type="evidence" value="ECO:0007669"/>
    <property type="project" value="InterPro"/>
</dbReference>
<keyword evidence="4" id="KW-0378">Hydrolase</keyword>
<dbReference type="RefSeq" id="WP_045460960.1">
    <property type="nucleotide sequence ID" value="NZ_BBLT01000002.1"/>
</dbReference>
<evidence type="ECO:0000256" key="6">
    <source>
        <dbReference type="ARBA" id="ARBA00023136"/>
    </source>
</evidence>
<dbReference type="Pfam" id="PF01694">
    <property type="entry name" value="Rhomboid"/>
    <property type="match status" value="1"/>
</dbReference>
<dbReference type="InterPro" id="IPR046483">
    <property type="entry name" value="DUF6576"/>
</dbReference>
<dbReference type="AlphaFoldDB" id="A0A098LBI6"/>
<keyword evidence="3 7" id="KW-0812">Transmembrane</keyword>
<protein>
    <submittedName>
        <fullName evidence="10">Rhomboid family protein</fullName>
    </submittedName>
</protein>
<dbReference type="Pfam" id="PF20216">
    <property type="entry name" value="DUF6576"/>
    <property type="match status" value="1"/>
</dbReference>
<comment type="similarity">
    <text evidence="2">Belongs to the peptidase S54 family.</text>
</comment>
<proteinExistence type="inferred from homology"/>
<dbReference type="GO" id="GO:0016020">
    <property type="term" value="C:membrane"/>
    <property type="evidence" value="ECO:0007669"/>
    <property type="project" value="UniProtKB-SubCell"/>
</dbReference>
<dbReference type="Gene3D" id="1.20.1540.10">
    <property type="entry name" value="Rhomboid-like"/>
    <property type="match status" value="1"/>
</dbReference>
<comment type="subcellular location">
    <subcellularLocation>
        <location evidence="1">Membrane</location>
        <topology evidence="1">Multi-pass membrane protein</topology>
    </subcellularLocation>
</comment>
<evidence type="ECO:0000256" key="4">
    <source>
        <dbReference type="ARBA" id="ARBA00022801"/>
    </source>
</evidence>
<evidence type="ECO:0000259" key="9">
    <source>
        <dbReference type="Pfam" id="PF20216"/>
    </source>
</evidence>
<keyword evidence="6 7" id="KW-0472">Membrane</keyword>
<sequence length="295" mass="33608">MNLLEDLKYQFRQKENGLTKIILINVIVYITGTILWVFSKGFGDMRLFDLIYINQHLPAHFSDFLQRPWSLATYFFSHTVPNPFHILGNMLGLYWFGRLVSEYLGNRRLISLYILGGLAGAAIYLLLYNFIPYFMHRAPLYGMIGASASVYAVIVAAATLLPDYYFHLVFIGPVRIKYIAAFFIFVSFIGSVGMNAGGNLAHLGGALLGYIFIKQLKKGIDLGKPVSAVSEFFNKLFTRRKIKVSYRNSEKSFNNEDKEPDQKEIDAILDKISKSGYSSLTKREKERLFRASSKK</sequence>
<feature type="transmembrane region" description="Helical" evidence="7">
    <location>
        <begin position="75"/>
        <end position="97"/>
    </location>
</feature>
<dbReference type="EMBL" id="BBLT01000002">
    <property type="protein sequence ID" value="GAL83754.1"/>
    <property type="molecule type" value="Genomic_DNA"/>
</dbReference>
<evidence type="ECO:0000313" key="11">
    <source>
        <dbReference type="Proteomes" id="UP000030185"/>
    </source>
</evidence>
<comment type="caution">
    <text evidence="10">The sequence shown here is derived from an EMBL/GenBank/DDBJ whole genome shotgun (WGS) entry which is preliminary data.</text>
</comment>
<organism evidence="10 11">
    <name type="scientific">Sporocytophaga myxococcoides</name>
    <dbReference type="NCBI Taxonomy" id="153721"/>
    <lineage>
        <taxon>Bacteria</taxon>
        <taxon>Pseudomonadati</taxon>
        <taxon>Bacteroidota</taxon>
        <taxon>Cytophagia</taxon>
        <taxon>Cytophagales</taxon>
        <taxon>Cytophagaceae</taxon>
        <taxon>Sporocytophaga</taxon>
    </lineage>
</organism>
<dbReference type="PANTHER" id="PTHR43731">
    <property type="entry name" value="RHOMBOID PROTEASE"/>
    <property type="match status" value="1"/>
</dbReference>
<accession>A0A098LBI6</accession>